<keyword evidence="8" id="KW-1185">Reference proteome</keyword>
<comment type="subcellular location">
    <subcellularLocation>
        <location evidence="1">Cell membrane</location>
        <topology evidence="1">Multi-pass membrane protein</topology>
    </subcellularLocation>
</comment>
<feature type="transmembrane region" description="Helical" evidence="5">
    <location>
        <begin position="329"/>
        <end position="347"/>
    </location>
</feature>
<reference evidence="8" key="1">
    <citation type="submission" date="2018-09" db="EMBL/GenBank/DDBJ databases">
        <title>Genome sequencing of strain 2DFWR-13.</title>
        <authorList>
            <person name="Heo J."/>
            <person name="Kim S.-J."/>
            <person name="Kwon S.-W."/>
        </authorList>
    </citation>
    <scope>NUCLEOTIDE SEQUENCE [LARGE SCALE GENOMIC DNA]</scope>
    <source>
        <strain evidence="8">2DFWR-13</strain>
    </source>
</reference>
<evidence type="ECO:0000259" key="6">
    <source>
        <dbReference type="PROSITE" id="PS50850"/>
    </source>
</evidence>
<feature type="transmembrane region" description="Helical" evidence="5">
    <location>
        <begin position="27"/>
        <end position="45"/>
    </location>
</feature>
<dbReference type="Pfam" id="PF07690">
    <property type="entry name" value="MFS_1"/>
    <property type="match status" value="1"/>
</dbReference>
<keyword evidence="4 5" id="KW-0472">Membrane</keyword>
<feature type="transmembrane region" description="Helical" evidence="5">
    <location>
        <begin position="287"/>
        <end position="308"/>
    </location>
</feature>
<dbReference type="GO" id="GO:0005886">
    <property type="term" value="C:plasma membrane"/>
    <property type="evidence" value="ECO:0007669"/>
    <property type="project" value="UniProtKB-SubCell"/>
</dbReference>
<feature type="transmembrane region" description="Helical" evidence="5">
    <location>
        <begin position="353"/>
        <end position="371"/>
    </location>
</feature>
<sequence>MGSTLSAGALLITQVSGSETLSGMAATMSTIGAAVAAVPLATLAARRGRAPALTTGALLAAFGAVVGLVAAVLGWTLLLLAGIVLLGVGTAVNLQARFAATDLSEPGRRGRDLAVVVWSTTLGAVLGPNLIGPGDAVGQAIGLPPLAGAYLFTIAAQLVAAVVYLVGLRPDPLRLATRIGLERPASPEAASRTADVGGIATGMISTSLSHATMVSVMAMTPVHLVGHGAGLELVGLTISLHVLGMYALSPLWGLLADRVGREATIAIGQVLLLGALLLLAAGAESELWVAVGLFLIGVGWSAASVAGSTLVTESVDVLGRARIQGRADLLMSTAGALGGGAAGLVLARLGYGGLALAATGLVAVVLLTLVVRVSRRRAAA</sequence>
<feature type="transmembrane region" description="Helical" evidence="5">
    <location>
        <begin position="143"/>
        <end position="168"/>
    </location>
</feature>
<dbReference type="EMBL" id="CP032630">
    <property type="protein sequence ID" value="AYF99399.1"/>
    <property type="molecule type" value="Genomic_DNA"/>
</dbReference>
<dbReference type="InterPro" id="IPR020846">
    <property type="entry name" value="MFS_dom"/>
</dbReference>
<feature type="transmembrane region" description="Helical" evidence="5">
    <location>
        <begin position="189"/>
        <end position="213"/>
    </location>
</feature>
<dbReference type="AlphaFoldDB" id="A0A387BER6"/>
<evidence type="ECO:0000256" key="4">
    <source>
        <dbReference type="ARBA" id="ARBA00023136"/>
    </source>
</evidence>
<evidence type="ECO:0000313" key="8">
    <source>
        <dbReference type="Proteomes" id="UP000278886"/>
    </source>
</evidence>
<dbReference type="PROSITE" id="PS50850">
    <property type="entry name" value="MFS"/>
    <property type="match status" value="1"/>
</dbReference>
<organism evidence="7 8">
    <name type="scientific">Protaetiibacter intestinalis</name>
    <dbReference type="NCBI Taxonomy" id="2419774"/>
    <lineage>
        <taxon>Bacteria</taxon>
        <taxon>Bacillati</taxon>
        <taxon>Actinomycetota</taxon>
        <taxon>Actinomycetes</taxon>
        <taxon>Micrococcales</taxon>
        <taxon>Microbacteriaceae</taxon>
        <taxon>Protaetiibacter</taxon>
    </lineage>
</organism>
<evidence type="ECO:0000256" key="3">
    <source>
        <dbReference type="ARBA" id="ARBA00022989"/>
    </source>
</evidence>
<dbReference type="SUPFAM" id="SSF103473">
    <property type="entry name" value="MFS general substrate transporter"/>
    <property type="match status" value="1"/>
</dbReference>
<dbReference type="Proteomes" id="UP000278886">
    <property type="component" value="Chromosome"/>
</dbReference>
<dbReference type="KEGG" id="lyd:D7I47_01885"/>
<dbReference type="PANTHER" id="PTHR23534:SF1">
    <property type="entry name" value="MAJOR FACILITATOR SUPERFAMILY PROTEIN"/>
    <property type="match status" value="1"/>
</dbReference>
<accession>A0A387BER6</accession>
<feature type="transmembrane region" description="Helical" evidence="5">
    <location>
        <begin position="263"/>
        <end position="281"/>
    </location>
</feature>
<feature type="transmembrane region" description="Helical" evidence="5">
    <location>
        <begin position="233"/>
        <end position="256"/>
    </location>
</feature>
<feature type="transmembrane region" description="Helical" evidence="5">
    <location>
        <begin position="79"/>
        <end position="100"/>
    </location>
</feature>
<evidence type="ECO:0000256" key="2">
    <source>
        <dbReference type="ARBA" id="ARBA00022692"/>
    </source>
</evidence>
<feature type="domain" description="Major facilitator superfamily (MFS) profile" evidence="6">
    <location>
        <begin position="1"/>
        <end position="377"/>
    </location>
</feature>
<keyword evidence="3 5" id="KW-1133">Transmembrane helix</keyword>
<protein>
    <submittedName>
        <fullName evidence="7">MFS transporter</fullName>
    </submittedName>
</protein>
<dbReference type="GO" id="GO:0022857">
    <property type="term" value="F:transmembrane transporter activity"/>
    <property type="evidence" value="ECO:0007669"/>
    <property type="project" value="InterPro"/>
</dbReference>
<name>A0A387BER6_9MICO</name>
<dbReference type="Gene3D" id="1.20.1250.20">
    <property type="entry name" value="MFS general substrate transporter like domains"/>
    <property type="match status" value="1"/>
</dbReference>
<keyword evidence="2 5" id="KW-0812">Transmembrane</keyword>
<dbReference type="PANTHER" id="PTHR23534">
    <property type="entry name" value="MFS PERMEASE"/>
    <property type="match status" value="1"/>
</dbReference>
<evidence type="ECO:0000313" key="7">
    <source>
        <dbReference type="EMBL" id="AYF99399.1"/>
    </source>
</evidence>
<dbReference type="OrthoDB" id="9776171at2"/>
<gene>
    <name evidence="7" type="ORF">D7I47_01885</name>
</gene>
<dbReference type="InterPro" id="IPR036259">
    <property type="entry name" value="MFS_trans_sf"/>
</dbReference>
<feature type="transmembrane region" description="Helical" evidence="5">
    <location>
        <begin position="52"/>
        <end position="73"/>
    </location>
</feature>
<proteinExistence type="predicted"/>
<dbReference type="InterPro" id="IPR011701">
    <property type="entry name" value="MFS"/>
</dbReference>
<feature type="transmembrane region" description="Helical" evidence="5">
    <location>
        <begin position="112"/>
        <end position="131"/>
    </location>
</feature>
<evidence type="ECO:0000256" key="5">
    <source>
        <dbReference type="SAM" id="Phobius"/>
    </source>
</evidence>
<evidence type="ECO:0000256" key="1">
    <source>
        <dbReference type="ARBA" id="ARBA00004651"/>
    </source>
</evidence>